<feature type="domain" description="dUTPase-like" evidence="6">
    <location>
        <begin position="69"/>
        <end position="181"/>
    </location>
</feature>
<dbReference type="EC" id="3.6.1.23" evidence="2"/>
<evidence type="ECO:0000256" key="2">
    <source>
        <dbReference type="ARBA" id="ARBA00012379"/>
    </source>
</evidence>
<dbReference type="Pfam" id="PF00692">
    <property type="entry name" value="dUTPase"/>
    <property type="match status" value="1"/>
</dbReference>
<dbReference type="GO" id="GO:0046081">
    <property type="term" value="P:dUTP catabolic process"/>
    <property type="evidence" value="ECO:0007669"/>
    <property type="project" value="InterPro"/>
</dbReference>
<evidence type="ECO:0000313" key="7">
    <source>
        <dbReference type="EMBL" id="SOC27257.1"/>
    </source>
</evidence>
<dbReference type="PANTHER" id="PTHR11241">
    <property type="entry name" value="DEOXYURIDINE 5'-TRIPHOSPHATE NUCLEOTIDOHYDROLASE"/>
    <property type="match status" value="1"/>
</dbReference>
<dbReference type="GO" id="GO:0006226">
    <property type="term" value="P:dUMP biosynthetic process"/>
    <property type="evidence" value="ECO:0007669"/>
    <property type="project" value="InterPro"/>
</dbReference>
<comment type="catalytic activity">
    <reaction evidence="5">
        <text>dUTP + H2O = dUMP + diphosphate + H(+)</text>
        <dbReference type="Rhea" id="RHEA:10248"/>
        <dbReference type="ChEBI" id="CHEBI:15377"/>
        <dbReference type="ChEBI" id="CHEBI:15378"/>
        <dbReference type="ChEBI" id="CHEBI:33019"/>
        <dbReference type="ChEBI" id="CHEBI:61555"/>
        <dbReference type="ChEBI" id="CHEBI:246422"/>
        <dbReference type="EC" id="3.6.1.23"/>
    </reaction>
</comment>
<dbReference type="InterPro" id="IPR033704">
    <property type="entry name" value="dUTPase_trimeric"/>
</dbReference>
<name>A0A285TT80_9PROT</name>
<dbReference type="Gene3D" id="2.70.40.10">
    <property type="match status" value="1"/>
</dbReference>
<dbReference type="InterPro" id="IPR036157">
    <property type="entry name" value="dUTPase-like_sf"/>
</dbReference>
<dbReference type="EMBL" id="OBMM01000005">
    <property type="protein sequence ID" value="SOC27257.1"/>
    <property type="molecule type" value="Genomic_DNA"/>
</dbReference>
<dbReference type="SUPFAM" id="SSF51283">
    <property type="entry name" value="dUTPase-like"/>
    <property type="match status" value="1"/>
</dbReference>
<dbReference type="PANTHER" id="PTHR11241:SF0">
    <property type="entry name" value="DEOXYURIDINE 5'-TRIPHOSPHATE NUCLEOTIDOHYDROLASE"/>
    <property type="match status" value="1"/>
</dbReference>
<proteinExistence type="inferred from homology"/>
<protein>
    <recommendedName>
        <fullName evidence="2">dUTP diphosphatase</fullName>
        <ecNumber evidence="2">3.6.1.23</ecNumber>
    </recommendedName>
</protein>
<dbReference type="RefSeq" id="WP_097052880.1">
    <property type="nucleotide sequence ID" value="NZ_OBMM01000005.1"/>
</dbReference>
<gene>
    <name evidence="7" type="ORF">SAMN05428964_105340</name>
</gene>
<organism evidence="7 8">
    <name type="scientific">Thalassospira xiamenensis</name>
    <dbReference type="NCBI Taxonomy" id="220697"/>
    <lineage>
        <taxon>Bacteria</taxon>
        <taxon>Pseudomonadati</taxon>
        <taxon>Pseudomonadota</taxon>
        <taxon>Alphaproteobacteria</taxon>
        <taxon>Rhodospirillales</taxon>
        <taxon>Thalassospiraceae</taxon>
        <taxon>Thalassospira</taxon>
    </lineage>
</organism>
<evidence type="ECO:0000256" key="5">
    <source>
        <dbReference type="ARBA" id="ARBA00047686"/>
    </source>
</evidence>
<dbReference type="NCBIfam" id="NF001862">
    <property type="entry name" value="PRK00601.1"/>
    <property type="match status" value="1"/>
</dbReference>
<dbReference type="InterPro" id="IPR008181">
    <property type="entry name" value="dUTPase"/>
</dbReference>
<dbReference type="GO" id="GO:0000287">
    <property type="term" value="F:magnesium ion binding"/>
    <property type="evidence" value="ECO:0007669"/>
    <property type="project" value="InterPro"/>
</dbReference>
<dbReference type="GO" id="GO:0004170">
    <property type="term" value="F:dUTP diphosphatase activity"/>
    <property type="evidence" value="ECO:0007669"/>
    <property type="project" value="UniProtKB-EC"/>
</dbReference>
<evidence type="ECO:0000259" key="6">
    <source>
        <dbReference type="Pfam" id="PF00692"/>
    </source>
</evidence>
<dbReference type="CDD" id="cd07557">
    <property type="entry name" value="trimeric_dUTPase"/>
    <property type="match status" value="1"/>
</dbReference>
<dbReference type="InterPro" id="IPR029054">
    <property type="entry name" value="dUTPase-like"/>
</dbReference>
<comment type="similarity">
    <text evidence="1">Belongs to the dUTPase family.</text>
</comment>
<evidence type="ECO:0000256" key="1">
    <source>
        <dbReference type="ARBA" id="ARBA00006581"/>
    </source>
</evidence>
<evidence type="ECO:0000256" key="3">
    <source>
        <dbReference type="ARBA" id="ARBA00022801"/>
    </source>
</evidence>
<sequence length="182" mass="19278">MSNSNITEIRLVAPTIEVKVLDERLLTEFGGLPVPATPGAAAGDVRACSFIPSTEAGKPDLENARALHSPVTLRPGQQAFFGLGIAMHLRNPNYVALLAPRSSKGNEGLVLSNTIGVIDSDYQGQLLAAVVNRSHHKEISVAPGERIAQLMIVPVIKPHWTVTTEFSTESSRGEGGFGSTGK</sequence>
<keyword evidence="3" id="KW-0378">Hydrolase</keyword>
<evidence type="ECO:0000313" key="8">
    <source>
        <dbReference type="Proteomes" id="UP000219068"/>
    </source>
</evidence>
<evidence type="ECO:0000256" key="4">
    <source>
        <dbReference type="ARBA" id="ARBA00023080"/>
    </source>
</evidence>
<accession>A0A285TT80</accession>
<dbReference type="AlphaFoldDB" id="A0A285TT80"/>
<reference evidence="7 8" key="1">
    <citation type="submission" date="2017-08" db="EMBL/GenBank/DDBJ databases">
        <authorList>
            <person name="de Groot N.N."/>
        </authorList>
    </citation>
    <scope>NUCLEOTIDE SEQUENCE [LARGE SCALE GENOMIC DNA]</scope>
    <source>
        <strain evidence="7 8">USBA 78</strain>
    </source>
</reference>
<dbReference type="Proteomes" id="UP000219068">
    <property type="component" value="Unassembled WGS sequence"/>
</dbReference>
<keyword evidence="4" id="KW-0546">Nucleotide metabolism</keyword>